<evidence type="ECO:0000256" key="8">
    <source>
        <dbReference type="ARBA" id="ARBA00023136"/>
    </source>
</evidence>
<evidence type="ECO:0000256" key="5">
    <source>
        <dbReference type="ARBA" id="ARBA00022692"/>
    </source>
</evidence>
<comment type="function">
    <text evidence="10">Part of the energy-coupling factor (ECF) transporter complex CbiMNOQ involved in cobalt import.</text>
</comment>
<evidence type="ECO:0000313" key="11">
    <source>
        <dbReference type="EMBL" id="CFX97976.1"/>
    </source>
</evidence>
<dbReference type="NCBIfam" id="NF002780">
    <property type="entry name" value="PRK02898.1"/>
    <property type="match status" value="1"/>
</dbReference>
<evidence type="ECO:0000256" key="1">
    <source>
        <dbReference type="ARBA" id="ARBA00022426"/>
    </source>
</evidence>
<keyword evidence="5 10" id="KW-0812">Transmembrane</keyword>
<proteinExistence type="inferred from homology"/>
<keyword evidence="3 10" id="KW-1003">Cell membrane</keyword>
<keyword evidence="4 10" id="KW-0169">Cobalamin biosynthesis</keyword>
<dbReference type="RefSeq" id="WP_198142849.1">
    <property type="nucleotide sequence ID" value="NZ_CGIH01000040.1"/>
</dbReference>
<organism evidence="11 12">
    <name type="scientific">Syntrophomonas zehnderi OL-4</name>
    <dbReference type="NCBI Taxonomy" id="690567"/>
    <lineage>
        <taxon>Bacteria</taxon>
        <taxon>Bacillati</taxon>
        <taxon>Bacillota</taxon>
        <taxon>Clostridia</taxon>
        <taxon>Eubacteriales</taxon>
        <taxon>Syntrophomonadaceae</taxon>
        <taxon>Syntrophomonas</taxon>
    </lineage>
</organism>
<evidence type="ECO:0000313" key="12">
    <source>
        <dbReference type="Proteomes" id="UP000045545"/>
    </source>
</evidence>
<comment type="pathway">
    <text evidence="10">Cofactor biosynthesis; adenosylcobalamin biosynthesis.</text>
</comment>
<dbReference type="AlphaFoldDB" id="A0A0E4GCH9"/>
<keyword evidence="9 10" id="KW-0170">Cobalt</keyword>
<dbReference type="PANTHER" id="PTHR38662">
    <property type="entry name" value="COBALT TRANSPORT PROTEIN CBIN"/>
    <property type="match status" value="1"/>
</dbReference>
<evidence type="ECO:0000256" key="4">
    <source>
        <dbReference type="ARBA" id="ARBA00022573"/>
    </source>
</evidence>
<keyword evidence="8 10" id="KW-0472">Membrane</keyword>
<dbReference type="GO" id="GO:0005886">
    <property type="term" value="C:plasma membrane"/>
    <property type="evidence" value="ECO:0007669"/>
    <property type="project" value="UniProtKB-SubCell"/>
</dbReference>
<dbReference type="EMBL" id="CGIH01000040">
    <property type="protein sequence ID" value="CFX97976.1"/>
    <property type="molecule type" value="Genomic_DNA"/>
</dbReference>
<dbReference type="HAMAP" id="MF_00330">
    <property type="entry name" value="CbiN"/>
    <property type="match status" value="1"/>
</dbReference>
<comment type="subcellular location">
    <subcellularLocation>
        <location evidence="10">Cell membrane</location>
        <topology evidence="10">Multi-pass membrane protein</topology>
    </subcellularLocation>
</comment>
<sequence length="101" mass="11239">MKTRRTNIILLVVFLGLILFSLGINKGAEFAGADEQAEEVIAQINPDYEPWFNPLWEPPSGEIESLLFAVQAALGCGFICFYFGYKYGQKGKTAEVSSERN</sequence>
<keyword evidence="2 10" id="KW-0813">Transport</keyword>
<comment type="similarity">
    <text evidence="10">Belongs to the CbiN family.</text>
</comment>
<feature type="transmembrane region" description="Helical" evidence="10">
    <location>
        <begin position="66"/>
        <end position="85"/>
    </location>
</feature>
<keyword evidence="1 10" id="KW-0171">Cobalt transport</keyword>
<evidence type="ECO:0000256" key="9">
    <source>
        <dbReference type="ARBA" id="ARBA00023285"/>
    </source>
</evidence>
<dbReference type="Proteomes" id="UP000045545">
    <property type="component" value="Unassembled WGS sequence"/>
</dbReference>
<gene>
    <name evidence="10" type="primary">cbiN</name>
    <name evidence="11" type="ORF">2375</name>
</gene>
<dbReference type="UniPathway" id="UPA00148"/>
<evidence type="ECO:0000256" key="10">
    <source>
        <dbReference type="HAMAP-Rule" id="MF_00330"/>
    </source>
</evidence>
<name>A0A0E4GCH9_9FIRM</name>
<comment type="subunit">
    <text evidence="10">Forms an energy-coupling factor (ECF) transporter complex composed of an ATP-binding protein (A component, CbiO), a transmembrane protein (T component, CbiQ) and 2 possible substrate-capture proteins (S components, CbiM and CbiN) of unknown stoichimetry.</text>
</comment>
<dbReference type="PANTHER" id="PTHR38662:SF1">
    <property type="entry name" value="COBALT TRANSPORT PROTEIN CBIN"/>
    <property type="match status" value="1"/>
</dbReference>
<dbReference type="InterPro" id="IPR003705">
    <property type="entry name" value="CbiN"/>
</dbReference>
<comment type="caution">
    <text evidence="10">Lacks conserved residue(s) required for the propagation of feature annotation.</text>
</comment>
<dbReference type="GO" id="GO:0009236">
    <property type="term" value="P:cobalamin biosynthetic process"/>
    <property type="evidence" value="ECO:0007669"/>
    <property type="project" value="UniProtKB-UniRule"/>
</dbReference>
<dbReference type="Pfam" id="PF02553">
    <property type="entry name" value="CbiN"/>
    <property type="match status" value="1"/>
</dbReference>
<protein>
    <recommendedName>
        <fullName evidence="10">Cobalt transport protein CbiN</fullName>
    </recommendedName>
    <alternativeName>
        <fullName evidence="10">Energy-coupling factor transporter probable substrate-capture protein CbiN</fullName>
        <shortName evidence="10">ECF transporter S component CbiN</shortName>
    </alternativeName>
</protein>
<keyword evidence="7 10" id="KW-0406">Ion transport</keyword>
<evidence type="ECO:0000256" key="7">
    <source>
        <dbReference type="ARBA" id="ARBA00023065"/>
    </source>
</evidence>
<evidence type="ECO:0000256" key="3">
    <source>
        <dbReference type="ARBA" id="ARBA00022475"/>
    </source>
</evidence>
<keyword evidence="6 10" id="KW-1133">Transmembrane helix</keyword>
<dbReference type="STRING" id="690567.2375"/>
<keyword evidence="12" id="KW-1185">Reference proteome</keyword>
<evidence type="ECO:0000256" key="6">
    <source>
        <dbReference type="ARBA" id="ARBA00022989"/>
    </source>
</evidence>
<dbReference type="GO" id="GO:0015087">
    <property type="term" value="F:cobalt ion transmembrane transporter activity"/>
    <property type="evidence" value="ECO:0007669"/>
    <property type="project" value="UniProtKB-UniRule"/>
</dbReference>
<accession>A0A0E4GCH9</accession>
<evidence type="ECO:0000256" key="2">
    <source>
        <dbReference type="ARBA" id="ARBA00022448"/>
    </source>
</evidence>
<dbReference type="NCBIfam" id="TIGR01165">
    <property type="entry name" value="cbiN"/>
    <property type="match status" value="1"/>
</dbReference>
<reference evidence="11 12" key="1">
    <citation type="submission" date="2015-03" db="EMBL/GenBank/DDBJ databases">
        <authorList>
            <person name="Murphy D."/>
        </authorList>
    </citation>
    <scope>NUCLEOTIDE SEQUENCE [LARGE SCALE GENOMIC DNA]</scope>
    <source>
        <strain evidence="11 12">OL-4</strain>
    </source>
</reference>